<dbReference type="InterPro" id="IPR002885">
    <property type="entry name" value="PPR_rpt"/>
</dbReference>
<evidence type="ECO:0000256" key="1">
    <source>
        <dbReference type="ARBA" id="ARBA00022737"/>
    </source>
</evidence>
<protein>
    <recommendedName>
        <fullName evidence="5">Pentatricopeptide repeat-containing protein</fullName>
    </recommendedName>
</protein>
<dbReference type="Pfam" id="PF13041">
    <property type="entry name" value="PPR_2"/>
    <property type="match status" value="1"/>
</dbReference>
<dbReference type="AlphaFoldDB" id="A0AAD9XEU2"/>
<evidence type="ECO:0000313" key="4">
    <source>
        <dbReference type="Proteomes" id="UP001280121"/>
    </source>
</evidence>
<dbReference type="NCBIfam" id="TIGR00756">
    <property type="entry name" value="PPR"/>
    <property type="match status" value="1"/>
</dbReference>
<dbReference type="InterPro" id="IPR011990">
    <property type="entry name" value="TPR-like_helical_dom_sf"/>
</dbReference>
<gene>
    <name evidence="3" type="ORF">Ddye_011120</name>
</gene>
<dbReference type="PROSITE" id="PS51375">
    <property type="entry name" value="PPR"/>
    <property type="match status" value="1"/>
</dbReference>
<keyword evidence="1" id="KW-0677">Repeat</keyword>
<name>A0AAD9XEU2_9ROSI</name>
<reference evidence="3" key="1">
    <citation type="journal article" date="2023" name="Plant J.">
        <title>Genome sequences and population genomics provide insights into the demographic history, inbreeding, and mutation load of two 'living fossil' tree species of Dipteronia.</title>
        <authorList>
            <person name="Feng Y."/>
            <person name="Comes H.P."/>
            <person name="Chen J."/>
            <person name="Zhu S."/>
            <person name="Lu R."/>
            <person name="Zhang X."/>
            <person name="Li P."/>
            <person name="Qiu J."/>
            <person name="Olsen K.M."/>
            <person name="Qiu Y."/>
        </authorList>
    </citation>
    <scope>NUCLEOTIDE SEQUENCE</scope>
    <source>
        <strain evidence="3">KIB01</strain>
    </source>
</reference>
<evidence type="ECO:0000313" key="3">
    <source>
        <dbReference type="EMBL" id="KAK2658068.1"/>
    </source>
</evidence>
<proteinExistence type="predicted"/>
<sequence length="64" mass="7367">MGRVGCEPSTQTYNCLLKELCYVGRVEEAFEMLMDINKNDAMKPDMYTYIHRHTAVPVMDGFVC</sequence>
<dbReference type="Proteomes" id="UP001280121">
    <property type="component" value="Unassembled WGS sequence"/>
</dbReference>
<keyword evidence="4" id="KW-1185">Reference proteome</keyword>
<organism evidence="3 4">
    <name type="scientific">Dipteronia dyeriana</name>
    <dbReference type="NCBI Taxonomy" id="168575"/>
    <lineage>
        <taxon>Eukaryota</taxon>
        <taxon>Viridiplantae</taxon>
        <taxon>Streptophyta</taxon>
        <taxon>Embryophyta</taxon>
        <taxon>Tracheophyta</taxon>
        <taxon>Spermatophyta</taxon>
        <taxon>Magnoliopsida</taxon>
        <taxon>eudicotyledons</taxon>
        <taxon>Gunneridae</taxon>
        <taxon>Pentapetalae</taxon>
        <taxon>rosids</taxon>
        <taxon>malvids</taxon>
        <taxon>Sapindales</taxon>
        <taxon>Sapindaceae</taxon>
        <taxon>Hippocastanoideae</taxon>
        <taxon>Acereae</taxon>
        <taxon>Dipteronia</taxon>
    </lineage>
</organism>
<evidence type="ECO:0000256" key="2">
    <source>
        <dbReference type="PROSITE-ProRule" id="PRU00708"/>
    </source>
</evidence>
<comment type="caution">
    <text evidence="3">The sequence shown here is derived from an EMBL/GenBank/DDBJ whole genome shotgun (WGS) entry which is preliminary data.</text>
</comment>
<dbReference type="Gene3D" id="1.25.40.10">
    <property type="entry name" value="Tetratricopeptide repeat domain"/>
    <property type="match status" value="1"/>
</dbReference>
<accession>A0AAD9XEU2</accession>
<dbReference type="EMBL" id="JANJYI010000003">
    <property type="protein sequence ID" value="KAK2658068.1"/>
    <property type="molecule type" value="Genomic_DNA"/>
</dbReference>
<feature type="repeat" description="PPR" evidence="2">
    <location>
        <begin position="9"/>
        <end position="44"/>
    </location>
</feature>
<evidence type="ECO:0008006" key="5">
    <source>
        <dbReference type="Google" id="ProtNLM"/>
    </source>
</evidence>